<dbReference type="Proteomes" id="UP000784294">
    <property type="component" value="Unassembled WGS sequence"/>
</dbReference>
<sequence>MPGLGANPRWTVFARAPHRVDGEARPAEPHAPPPIRQPHASIRLCLFTNSWGQSTRQPCHQLIARAIGLNKPVRPVQIGHASVGLVLPCLASYRLADTGKKTLGVCNAKAGLLAFTSQNDQYR</sequence>
<evidence type="ECO:0000313" key="1">
    <source>
        <dbReference type="EMBL" id="VEL30919.1"/>
    </source>
</evidence>
<dbReference type="EMBL" id="CAAALY010116862">
    <property type="protein sequence ID" value="VEL30919.1"/>
    <property type="molecule type" value="Genomic_DNA"/>
</dbReference>
<organism evidence="1 2">
    <name type="scientific">Protopolystoma xenopodis</name>
    <dbReference type="NCBI Taxonomy" id="117903"/>
    <lineage>
        <taxon>Eukaryota</taxon>
        <taxon>Metazoa</taxon>
        <taxon>Spiralia</taxon>
        <taxon>Lophotrochozoa</taxon>
        <taxon>Platyhelminthes</taxon>
        <taxon>Monogenea</taxon>
        <taxon>Polyopisthocotylea</taxon>
        <taxon>Polystomatidea</taxon>
        <taxon>Polystomatidae</taxon>
        <taxon>Protopolystoma</taxon>
    </lineage>
</organism>
<accession>A0A448X8M4</accession>
<protein>
    <submittedName>
        <fullName evidence="1">Uncharacterized protein</fullName>
    </submittedName>
</protein>
<name>A0A448X8M4_9PLAT</name>
<reference evidence="1" key="1">
    <citation type="submission" date="2018-11" db="EMBL/GenBank/DDBJ databases">
        <authorList>
            <consortium name="Pathogen Informatics"/>
        </authorList>
    </citation>
    <scope>NUCLEOTIDE SEQUENCE</scope>
</reference>
<keyword evidence="2" id="KW-1185">Reference proteome</keyword>
<dbReference type="AlphaFoldDB" id="A0A448X8M4"/>
<evidence type="ECO:0000313" key="2">
    <source>
        <dbReference type="Proteomes" id="UP000784294"/>
    </source>
</evidence>
<proteinExistence type="predicted"/>
<gene>
    <name evidence="1" type="ORF">PXEA_LOCUS24359</name>
</gene>
<comment type="caution">
    <text evidence="1">The sequence shown here is derived from an EMBL/GenBank/DDBJ whole genome shotgun (WGS) entry which is preliminary data.</text>
</comment>